<keyword evidence="7" id="KW-0687">Ribonucleoprotein</keyword>
<evidence type="ECO:0000256" key="3">
    <source>
        <dbReference type="ARBA" id="ARBA00022679"/>
    </source>
</evidence>
<evidence type="ECO:0000256" key="5">
    <source>
        <dbReference type="RuleBase" id="RU363094"/>
    </source>
</evidence>
<comment type="similarity">
    <text evidence="1 5">Belongs to the acetyltransferase family. RimI subfamily.</text>
</comment>
<evidence type="ECO:0000256" key="2">
    <source>
        <dbReference type="ARBA" id="ARBA00022490"/>
    </source>
</evidence>
<dbReference type="PROSITE" id="PS51186">
    <property type="entry name" value="GNAT"/>
    <property type="match status" value="1"/>
</dbReference>
<proteinExistence type="inferred from homology"/>
<dbReference type="Gene3D" id="3.40.630.30">
    <property type="match status" value="1"/>
</dbReference>
<dbReference type="InterPro" id="IPR006464">
    <property type="entry name" value="AcTrfase_RimI/Ard1"/>
</dbReference>
<dbReference type="GO" id="GO:0005737">
    <property type="term" value="C:cytoplasm"/>
    <property type="evidence" value="ECO:0007669"/>
    <property type="project" value="UniProtKB-SubCell"/>
</dbReference>
<feature type="domain" description="N-acetyltransferase" evidence="6">
    <location>
        <begin position="4"/>
        <end position="148"/>
    </location>
</feature>
<gene>
    <name evidence="7" type="primary">rimI</name>
    <name evidence="7" type="ORF">I5677_16085</name>
</gene>
<dbReference type="InterPro" id="IPR000182">
    <property type="entry name" value="GNAT_dom"/>
</dbReference>
<keyword evidence="7" id="KW-0689">Ribosomal protein</keyword>
<organism evidence="7 8">
    <name type="scientific">Mobilitalea sibirica</name>
    <dbReference type="NCBI Taxonomy" id="1462919"/>
    <lineage>
        <taxon>Bacteria</taxon>
        <taxon>Bacillati</taxon>
        <taxon>Bacillota</taxon>
        <taxon>Clostridia</taxon>
        <taxon>Lachnospirales</taxon>
        <taxon>Lachnospiraceae</taxon>
        <taxon>Mobilitalea</taxon>
    </lineage>
</organism>
<dbReference type="Pfam" id="PF00583">
    <property type="entry name" value="Acetyltransf_1"/>
    <property type="match status" value="1"/>
</dbReference>
<comment type="subcellular location">
    <subcellularLocation>
        <location evidence="5">Cytoplasm</location>
    </subcellularLocation>
</comment>
<evidence type="ECO:0000256" key="1">
    <source>
        <dbReference type="ARBA" id="ARBA00005395"/>
    </source>
</evidence>
<keyword evidence="8" id="KW-1185">Reference proteome</keyword>
<dbReference type="PANTHER" id="PTHR43420:SF44">
    <property type="entry name" value="ACETYLTRANSFERASE YPEA"/>
    <property type="match status" value="1"/>
</dbReference>
<evidence type="ECO:0000313" key="7">
    <source>
        <dbReference type="EMBL" id="MBH1942421.1"/>
    </source>
</evidence>
<dbReference type="EC" id="2.3.1.266" evidence="5"/>
<evidence type="ECO:0000256" key="4">
    <source>
        <dbReference type="ARBA" id="ARBA00023315"/>
    </source>
</evidence>
<sequence>MHDMLIRKMTEADLDEVCVIEQETFSEPWSKDDFCKALRDINNGYLVAEVRDEIIGYCGYWGIAGEGNIYNMAVKKEYRRQCIGFYLLEHLIKEAVKGGISSFTLEVRSSNEAAIRLYERLGFQATAIRKDFYTKPKEDAVIMWLGPIQ</sequence>
<comment type="caution">
    <text evidence="7">The sequence shown here is derived from an EMBL/GenBank/DDBJ whole genome shotgun (WGS) entry which is preliminary data.</text>
</comment>
<name>A0A8J7HC51_9FIRM</name>
<comment type="catalytic activity">
    <reaction evidence="5">
        <text>N-terminal L-alanyl-[ribosomal protein bS18] + acetyl-CoA = N-terminal N(alpha)-acetyl-L-alanyl-[ribosomal protein bS18] + CoA + H(+)</text>
        <dbReference type="Rhea" id="RHEA:43756"/>
        <dbReference type="Rhea" id="RHEA-COMP:10676"/>
        <dbReference type="Rhea" id="RHEA-COMP:10677"/>
        <dbReference type="ChEBI" id="CHEBI:15378"/>
        <dbReference type="ChEBI" id="CHEBI:57287"/>
        <dbReference type="ChEBI" id="CHEBI:57288"/>
        <dbReference type="ChEBI" id="CHEBI:64718"/>
        <dbReference type="ChEBI" id="CHEBI:83683"/>
        <dbReference type="EC" id="2.3.1.266"/>
    </reaction>
</comment>
<accession>A0A8J7HC51</accession>
<reference evidence="7" key="1">
    <citation type="submission" date="2020-12" db="EMBL/GenBank/DDBJ databases">
        <title>M. sibirica DSM 26468T genome.</title>
        <authorList>
            <person name="Thieme N."/>
            <person name="Rettenmaier R."/>
            <person name="Zverlov V."/>
            <person name="Liebl W."/>
        </authorList>
    </citation>
    <scope>NUCLEOTIDE SEQUENCE</scope>
    <source>
        <strain evidence="7">DSM 26468</strain>
    </source>
</reference>
<comment type="function">
    <text evidence="5">Acetylates the N-terminal alanine of ribosomal protein bS18.</text>
</comment>
<dbReference type="GO" id="GO:0008999">
    <property type="term" value="F:protein-N-terminal-alanine acetyltransferase activity"/>
    <property type="evidence" value="ECO:0007669"/>
    <property type="project" value="UniProtKB-EC"/>
</dbReference>
<dbReference type="InterPro" id="IPR016181">
    <property type="entry name" value="Acyl_CoA_acyltransferase"/>
</dbReference>
<evidence type="ECO:0000259" key="6">
    <source>
        <dbReference type="PROSITE" id="PS51186"/>
    </source>
</evidence>
<dbReference type="PANTHER" id="PTHR43420">
    <property type="entry name" value="ACETYLTRANSFERASE"/>
    <property type="match status" value="1"/>
</dbReference>
<dbReference type="AlphaFoldDB" id="A0A8J7HC51"/>
<dbReference type="Proteomes" id="UP000623269">
    <property type="component" value="Unassembled WGS sequence"/>
</dbReference>
<keyword evidence="3" id="KW-0808">Transferase</keyword>
<dbReference type="SUPFAM" id="SSF55729">
    <property type="entry name" value="Acyl-CoA N-acyltransferases (Nat)"/>
    <property type="match status" value="1"/>
</dbReference>
<dbReference type="EMBL" id="JAEAGR010000022">
    <property type="protein sequence ID" value="MBH1942421.1"/>
    <property type="molecule type" value="Genomic_DNA"/>
</dbReference>
<keyword evidence="2 5" id="KW-0963">Cytoplasm</keyword>
<dbReference type="CDD" id="cd04301">
    <property type="entry name" value="NAT_SF"/>
    <property type="match status" value="1"/>
</dbReference>
<dbReference type="GO" id="GO:0005840">
    <property type="term" value="C:ribosome"/>
    <property type="evidence" value="ECO:0007669"/>
    <property type="project" value="UniProtKB-KW"/>
</dbReference>
<evidence type="ECO:0000313" key="8">
    <source>
        <dbReference type="Proteomes" id="UP000623269"/>
    </source>
</evidence>
<dbReference type="InterPro" id="IPR050680">
    <property type="entry name" value="YpeA/RimI_acetyltransf"/>
</dbReference>
<keyword evidence="4" id="KW-0012">Acyltransferase</keyword>
<dbReference type="NCBIfam" id="TIGR01575">
    <property type="entry name" value="rimI"/>
    <property type="match status" value="1"/>
</dbReference>
<protein>
    <recommendedName>
        <fullName evidence="5">[Ribosomal protein bS18]-alanine N-acetyltransferase</fullName>
        <ecNumber evidence="5">2.3.1.266</ecNumber>
    </recommendedName>
</protein>